<dbReference type="SUPFAM" id="SSF53335">
    <property type="entry name" value="S-adenosyl-L-methionine-dependent methyltransferases"/>
    <property type="match status" value="1"/>
</dbReference>
<sequence length="198" mass="22229">MMENFWDQRYAADEYAYGIDPNVYFRDVMGQLNPGKLLLPGEGEGRNAVFAASLGWQVTAFDYSSEARRKAQLLAARQSVSVDYRVESYDDVQFSPDAFDALAFIFTHMPLGKRFAYHQKLLRYLAPGGVLILEGFSKTQINYRTGGPANTDMLFSREELAADFASLSELSITEAEIDINEGRFHQGKAAVIRVLGFK</sequence>
<dbReference type="InterPro" id="IPR041698">
    <property type="entry name" value="Methyltransf_25"/>
</dbReference>
<keyword evidence="2" id="KW-0489">Methyltransferase</keyword>
<protein>
    <submittedName>
        <fullName evidence="2">Class I SAM-dependent methyltransferase</fullName>
    </submittedName>
</protein>
<dbReference type="Gene3D" id="3.40.50.150">
    <property type="entry name" value="Vaccinia Virus protein VP39"/>
    <property type="match status" value="1"/>
</dbReference>
<proteinExistence type="predicted"/>
<accession>A0AA41YB57</accession>
<keyword evidence="3" id="KW-1185">Reference proteome</keyword>
<dbReference type="GO" id="GO:0008168">
    <property type="term" value="F:methyltransferase activity"/>
    <property type="evidence" value="ECO:0007669"/>
    <property type="project" value="UniProtKB-KW"/>
</dbReference>
<organism evidence="2 3">
    <name type="scientific">Gaoshiqia sediminis</name>
    <dbReference type="NCBI Taxonomy" id="2986998"/>
    <lineage>
        <taxon>Bacteria</taxon>
        <taxon>Pseudomonadati</taxon>
        <taxon>Bacteroidota</taxon>
        <taxon>Bacteroidia</taxon>
        <taxon>Marinilabiliales</taxon>
        <taxon>Prolixibacteraceae</taxon>
        <taxon>Gaoshiqia</taxon>
    </lineage>
</organism>
<dbReference type="Proteomes" id="UP001163821">
    <property type="component" value="Unassembled WGS sequence"/>
</dbReference>
<keyword evidence="2" id="KW-0808">Transferase</keyword>
<evidence type="ECO:0000259" key="1">
    <source>
        <dbReference type="Pfam" id="PF13649"/>
    </source>
</evidence>
<dbReference type="CDD" id="cd02440">
    <property type="entry name" value="AdoMet_MTases"/>
    <property type="match status" value="1"/>
</dbReference>
<feature type="domain" description="Methyltransferase" evidence="1">
    <location>
        <begin position="41"/>
        <end position="129"/>
    </location>
</feature>
<dbReference type="AlphaFoldDB" id="A0AA41YB57"/>
<gene>
    <name evidence="2" type="ORF">N2K84_18895</name>
</gene>
<evidence type="ECO:0000313" key="3">
    <source>
        <dbReference type="Proteomes" id="UP001163821"/>
    </source>
</evidence>
<dbReference type="Pfam" id="PF13649">
    <property type="entry name" value="Methyltransf_25"/>
    <property type="match status" value="1"/>
</dbReference>
<evidence type="ECO:0000313" key="2">
    <source>
        <dbReference type="EMBL" id="MCW0484807.1"/>
    </source>
</evidence>
<name>A0AA41YB57_9BACT</name>
<dbReference type="EMBL" id="JAPAAF010000053">
    <property type="protein sequence ID" value="MCW0484807.1"/>
    <property type="molecule type" value="Genomic_DNA"/>
</dbReference>
<dbReference type="InterPro" id="IPR029063">
    <property type="entry name" value="SAM-dependent_MTases_sf"/>
</dbReference>
<reference evidence="2" key="1">
    <citation type="submission" date="2022-10" db="EMBL/GenBank/DDBJ databases">
        <title>Gaoshiqiia sediminis gen. nov., sp. nov., isolated from coastal sediment.</title>
        <authorList>
            <person name="Yu W.X."/>
            <person name="Mu D.S."/>
            <person name="Du J.Z."/>
            <person name="Liang Y.Q."/>
        </authorList>
    </citation>
    <scope>NUCLEOTIDE SEQUENCE</scope>
    <source>
        <strain evidence="2">A06</strain>
    </source>
</reference>
<dbReference type="RefSeq" id="WP_282593398.1">
    <property type="nucleotide sequence ID" value="NZ_JAPAAF010000053.1"/>
</dbReference>
<dbReference type="GO" id="GO:0032259">
    <property type="term" value="P:methylation"/>
    <property type="evidence" value="ECO:0007669"/>
    <property type="project" value="UniProtKB-KW"/>
</dbReference>
<comment type="caution">
    <text evidence="2">The sequence shown here is derived from an EMBL/GenBank/DDBJ whole genome shotgun (WGS) entry which is preliminary data.</text>
</comment>